<accession>A0A2H3JFC8</accession>
<evidence type="ECO:0000313" key="2">
    <source>
        <dbReference type="EMBL" id="PCH40591.1"/>
    </source>
</evidence>
<dbReference type="PANTHER" id="PTHR13360">
    <property type="entry name" value="ACTIVATING SIGNAL COINTEGRATOR 1 COMPLEX SUBUNIT 1"/>
    <property type="match status" value="1"/>
</dbReference>
<sequence length="264" mass="28537">MLQGHHVNLQRSITSFTDALLAATPAIPGLDRSIVIPARRLHLTLGVMSLDADGQTAPAPTFATPPAQSSPAARPRTLASAVALLQEVGLRIREILGREPLRVSLCQMDIMKPERRDPERAHVMWVGPSPDREDARRLKKVAELINKTFRDAGLVVDENRPLKLHCTVLNTVYRKPRSRDRQPFSFSSILSSAVLRAIAVNALSVGAPAAVVAAGSSTQSAILEKGPVSVDLGEWDVDEVQICEMGSWGPEGEYVCVGRCSLVA</sequence>
<gene>
    <name evidence="2" type="ORF">WOLCODRAFT_68100</name>
</gene>
<name>A0A2H3JFC8_WOLCO</name>
<dbReference type="PANTHER" id="PTHR13360:SF1">
    <property type="entry name" value="ACTIVATING SIGNAL COINTEGRATOR 1 COMPLEX SUBUNIT 1"/>
    <property type="match status" value="1"/>
</dbReference>
<proteinExistence type="predicted"/>
<dbReference type="Pfam" id="PF10469">
    <property type="entry name" value="AKAP7_NLS"/>
    <property type="match status" value="1"/>
</dbReference>
<reference evidence="2 3" key="1">
    <citation type="journal article" date="2012" name="Science">
        <title>The Paleozoic origin of enzymatic lignin decomposition reconstructed from 31 fungal genomes.</title>
        <authorList>
            <person name="Floudas D."/>
            <person name="Binder M."/>
            <person name="Riley R."/>
            <person name="Barry K."/>
            <person name="Blanchette R.A."/>
            <person name="Henrissat B."/>
            <person name="Martinez A.T."/>
            <person name="Otillar R."/>
            <person name="Spatafora J.W."/>
            <person name="Yadav J.S."/>
            <person name="Aerts A."/>
            <person name="Benoit I."/>
            <person name="Boyd A."/>
            <person name="Carlson A."/>
            <person name="Copeland A."/>
            <person name="Coutinho P.M."/>
            <person name="de Vries R.P."/>
            <person name="Ferreira P."/>
            <person name="Findley K."/>
            <person name="Foster B."/>
            <person name="Gaskell J."/>
            <person name="Glotzer D."/>
            <person name="Gorecki P."/>
            <person name="Heitman J."/>
            <person name="Hesse C."/>
            <person name="Hori C."/>
            <person name="Igarashi K."/>
            <person name="Jurgens J.A."/>
            <person name="Kallen N."/>
            <person name="Kersten P."/>
            <person name="Kohler A."/>
            <person name="Kuees U."/>
            <person name="Kumar T.K.A."/>
            <person name="Kuo A."/>
            <person name="LaButti K."/>
            <person name="Larrondo L.F."/>
            <person name="Lindquist E."/>
            <person name="Ling A."/>
            <person name="Lombard V."/>
            <person name="Lucas S."/>
            <person name="Lundell T."/>
            <person name="Martin R."/>
            <person name="McLaughlin D.J."/>
            <person name="Morgenstern I."/>
            <person name="Morin E."/>
            <person name="Murat C."/>
            <person name="Nagy L.G."/>
            <person name="Nolan M."/>
            <person name="Ohm R.A."/>
            <person name="Patyshakuliyeva A."/>
            <person name="Rokas A."/>
            <person name="Ruiz-Duenas F.J."/>
            <person name="Sabat G."/>
            <person name="Salamov A."/>
            <person name="Samejima M."/>
            <person name="Schmutz J."/>
            <person name="Slot J.C."/>
            <person name="St John F."/>
            <person name="Stenlid J."/>
            <person name="Sun H."/>
            <person name="Sun S."/>
            <person name="Syed K."/>
            <person name="Tsang A."/>
            <person name="Wiebenga A."/>
            <person name="Young D."/>
            <person name="Pisabarro A."/>
            <person name="Eastwood D.C."/>
            <person name="Martin F."/>
            <person name="Cullen D."/>
            <person name="Grigoriev I.V."/>
            <person name="Hibbett D.S."/>
        </authorList>
    </citation>
    <scope>NUCLEOTIDE SEQUENCE [LARGE SCALE GENOMIC DNA]</scope>
    <source>
        <strain evidence="2 3">MD-104</strain>
    </source>
</reference>
<keyword evidence="3" id="KW-1185">Reference proteome</keyword>
<dbReference type="Gene3D" id="3.90.1140.10">
    <property type="entry name" value="Cyclic phosphodiesterase"/>
    <property type="match status" value="1"/>
</dbReference>
<dbReference type="OrthoDB" id="277832at2759"/>
<dbReference type="STRING" id="742152.A0A2H3JFC8"/>
<organism evidence="2 3">
    <name type="scientific">Wolfiporia cocos (strain MD-104)</name>
    <name type="common">Brown rot fungus</name>
    <dbReference type="NCBI Taxonomy" id="742152"/>
    <lineage>
        <taxon>Eukaryota</taxon>
        <taxon>Fungi</taxon>
        <taxon>Dikarya</taxon>
        <taxon>Basidiomycota</taxon>
        <taxon>Agaricomycotina</taxon>
        <taxon>Agaricomycetes</taxon>
        <taxon>Polyporales</taxon>
        <taxon>Phaeolaceae</taxon>
        <taxon>Wolfiporia</taxon>
    </lineage>
</organism>
<dbReference type="InterPro" id="IPR009210">
    <property type="entry name" value="ASCC1"/>
</dbReference>
<dbReference type="GO" id="GO:0006355">
    <property type="term" value="P:regulation of DNA-templated transcription"/>
    <property type="evidence" value="ECO:0007669"/>
    <property type="project" value="TreeGrafter"/>
</dbReference>
<dbReference type="EMBL" id="KB468053">
    <property type="protein sequence ID" value="PCH40591.1"/>
    <property type="molecule type" value="Genomic_DNA"/>
</dbReference>
<dbReference type="OMA" id="NEYASCG"/>
<dbReference type="InterPro" id="IPR019510">
    <property type="entry name" value="AKAP7-like_phosphoesterase"/>
</dbReference>
<feature type="domain" description="A-kinase anchor protein 7-like phosphoesterase" evidence="1">
    <location>
        <begin position="78"/>
        <end position="262"/>
    </location>
</feature>
<evidence type="ECO:0000259" key="1">
    <source>
        <dbReference type="Pfam" id="PF10469"/>
    </source>
</evidence>
<dbReference type="GO" id="GO:0006307">
    <property type="term" value="P:DNA alkylation repair"/>
    <property type="evidence" value="ECO:0007669"/>
    <property type="project" value="InterPro"/>
</dbReference>
<protein>
    <recommendedName>
        <fullName evidence="1">A-kinase anchor protein 7-like phosphoesterase domain-containing protein</fullName>
    </recommendedName>
</protein>
<dbReference type="AlphaFoldDB" id="A0A2H3JFC8"/>
<dbReference type="GO" id="GO:0005634">
    <property type="term" value="C:nucleus"/>
    <property type="evidence" value="ECO:0007669"/>
    <property type="project" value="TreeGrafter"/>
</dbReference>
<dbReference type="Proteomes" id="UP000218811">
    <property type="component" value="Unassembled WGS sequence"/>
</dbReference>
<evidence type="ECO:0000313" key="3">
    <source>
        <dbReference type="Proteomes" id="UP000218811"/>
    </source>
</evidence>